<evidence type="ECO:0000313" key="3">
    <source>
        <dbReference type="Proteomes" id="UP001302696"/>
    </source>
</evidence>
<feature type="chain" id="PRO_5045191170" description="DUF4397 domain-containing protein" evidence="1">
    <location>
        <begin position="29"/>
        <end position="211"/>
    </location>
</feature>
<evidence type="ECO:0000256" key="1">
    <source>
        <dbReference type="SAM" id="SignalP"/>
    </source>
</evidence>
<keyword evidence="1" id="KW-0732">Signal</keyword>
<reference evidence="3" key="1">
    <citation type="submission" date="2024-06" db="EMBL/GenBank/DDBJ databases">
        <authorList>
            <person name="Chang H.C."/>
            <person name="Mun S.Y."/>
        </authorList>
    </citation>
    <scope>NUCLEOTIDE SEQUENCE [LARGE SCALE GENOMIC DNA]</scope>
    <source>
        <strain evidence="3">KT1</strain>
    </source>
</reference>
<sequence length="211" mass="23375">MNKLNKLLALVSLTALLCLGFFTGQSSAKTVYSLNSVRTSYNAASKVATFSGKVSSKTAINRVTLTYNNGKKTYANVRKGTFKVSKKFQGYQTFMLYGTNKRNKRVTKAYRLSSGKYASQTPVVLKLNHGAKNGNVALSFRAQKNSLVHVYNGSKKVVSVKSNGKTQTVQIKNLKNKTAHLRLNAKLSNRKTSKDIYTPRIKQGVIYQVSF</sequence>
<evidence type="ECO:0000313" key="2">
    <source>
        <dbReference type="EMBL" id="WPC21566.1"/>
    </source>
</evidence>
<name>A0ABZ0Q3L9_9LACO</name>
<dbReference type="RefSeq" id="WP_156486356.1">
    <property type="nucleotide sequence ID" value="NZ_BBIM01000045.1"/>
</dbReference>
<accession>A0ABZ0Q3L9</accession>
<proteinExistence type="predicted"/>
<organism evidence="2 3">
    <name type="scientific">Pediococcus inopinatus</name>
    <dbReference type="NCBI Taxonomy" id="114090"/>
    <lineage>
        <taxon>Bacteria</taxon>
        <taxon>Bacillati</taxon>
        <taxon>Bacillota</taxon>
        <taxon>Bacilli</taxon>
        <taxon>Lactobacillales</taxon>
        <taxon>Lactobacillaceae</taxon>
        <taxon>Pediococcus</taxon>
    </lineage>
</organism>
<protein>
    <recommendedName>
        <fullName evidence="4">DUF4397 domain-containing protein</fullName>
    </recommendedName>
</protein>
<gene>
    <name evidence="2" type="ORF">N6G96_09940</name>
</gene>
<evidence type="ECO:0008006" key="4">
    <source>
        <dbReference type="Google" id="ProtNLM"/>
    </source>
</evidence>
<dbReference type="Proteomes" id="UP001302696">
    <property type="component" value="Chromosome"/>
</dbReference>
<feature type="signal peptide" evidence="1">
    <location>
        <begin position="1"/>
        <end position="28"/>
    </location>
</feature>
<keyword evidence="3" id="KW-1185">Reference proteome</keyword>
<dbReference type="EMBL" id="CP104778">
    <property type="protein sequence ID" value="WPC21566.1"/>
    <property type="molecule type" value="Genomic_DNA"/>
</dbReference>